<protein>
    <submittedName>
        <fullName evidence="7">Uncharacterized protein</fullName>
    </submittedName>
</protein>
<dbReference type="VEuPathDB" id="FungiDB:RhiirA1_509323"/>
<reference evidence="7 8" key="1">
    <citation type="submission" date="2015-10" db="EMBL/GenBank/DDBJ databases">
        <title>Genome analyses suggest a sexual origin of heterokaryosis in a supposedly ancient asexual fungus.</title>
        <authorList>
            <person name="Ropars J."/>
            <person name="Sedzielewska K."/>
            <person name="Noel J."/>
            <person name="Charron P."/>
            <person name="Farinelli L."/>
            <person name="Marton T."/>
            <person name="Kruger M."/>
            <person name="Pelin A."/>
            <person name="Brachmann A."/>
            <person name="Corradi N."/>
        </authorList>
    </citation>
    <scope>NUCLEOTIDE SEQUENCE [LARGE SCALE GENOMIC DNA]</scope>
    <source>
        <strain evidence="7 8">A4</strain>
    </source>
</reference>
<keyword evidence="5" id="KW-0472">Membrane</keyword>
<comment type="similarity">
    <text evidence="2 6">Belongs to the peroxisomal membrane protein PXMP2/4 family.</text>
</comment>
<evidence type="ECO:0000256" key="3">
    <source>
        <dbReference type="ARBA" id="ARBA00022692"/>
    </source>
</evidence>
<keyword evidence="8" id="KW-1185">Reference proteome</keyword>
<keyword evidence="3" id="KW-0812">Transmembrane</keyword>
<evidence type="ECO:0000256" key="4">
    <source>
        <dbReference type="ARBA" id="ARBA00022989"/>
    </source>
</evidence>
<evidence type="ECO:0000256" key="6">
    <source>
        <dbReference type="RuleBase" id="RU363053"/>
    </source>
</evidence>
<accession>A0A2I1GHC7</accession>
<name>A0A2I1GHC7_9GLOM</name>
<dbReference type="Proteomes" id="UP000234323">
    <property type="component" value="Unassembled WGS sequence"/>
</dbReference>
<evidence type="ECO:0000256" key="2">
    <source>
        <dbReference type="ARBA" id="ARBA00006824"/>
    </source>
</evidence>
<dbReference type="PANTHER" id="PTHR11266">
    <property type="entry name" value="PEROXISOMAL MEMBRANE PROTEIN 2, PXMP2 MPV17"/>
    <property type="match status" value="1"/>
</dbReference>
<dbReference type="GO" id="GO:0016020">
    <property type="term" value="C:membrane"/>
    <property type="evidence" value="ECO:0007669"/>
    <property type="project" value="UniProtKB-SubCell"/>
</dbReference>
<dbReference type="EMBL" id="LLXI01000428">
    <property type="protein sequence ID" value="PKY46040.1"/>
    <property type="molecule type" value="Genomic_DNA"/>
</dbReference>
<dbReference type="VEuPathDB" id="FungiDB:FUN_015071"/>
<sequence>MANIFVLANRFYSTNYQNHPSITLAFTNAGLAITSDSLAQSISLLRSKNDSSNLSSQQFDFSRLGRFTIYGFSIAPLVNKVLLDQFLFAPFGLCLFFGGISVLEGRNFEGIKEKFDETYISALKMNYTIWPIVQFVNFRFLPLKYRVPFVSSVGVLWNAYLSLLNSKVPEVSTI</sequence>
<evidence type="ECO:0000313" key="8">
    <source>
        <dbReference type="Proteomes" id="UP000234323"/>
    </source>
</evidence>
<evidence type="ECO:0000256" key="1">
    <source>
        <dbReference type="ARBA" id="ARBA00004141"/>
    </source>
</evidence>
<dbReference type="InterPro" id="IPR007248">
    <property type="entry name" value="Mpv17_PMP22"/>
</dbReference>
<comment type="caution">
    <text evidence="7">The sequence shown here is derived from an EMBL/GenBank/DDBJ whole genome shotgun (WGS) entry which is preliminary data.</text>
</comment>
<organism evidence="7 8">
    <name type="scientific">Rhizophagus irregularis</name>
    <dbReference type="NCBI Taxonomy" id="588596"/>
    <lineage>
        <taxon>Eukaryota</taxon>
        <taxon>Fungi</taxon>
        <taxon>Fungi incertae sedis</taxon>
        <taxon>Mucoromycota</taxon>
        <taxon>Glomeromycotina</taxon>
        <taxon>Glomeromycetes</taxon>
        <taxon>Glomerales</taxon>
        <taxon>Glomeraceae</taxon>
        <taxon>Rhizophagus</taxon>
    </lineage>
</organism>
<proteinExistence type="inferred from homology"/>
<gene>
    <name evidence="7" type="ORF">RhiirA4_543040</name>
</gene>
<comment type="subcellular location">
    <subcellularLocation>
        <location evidence="1">Membrane</location>
        <topology evidence="1">Multi-pass membrane protein</topology>
    </subcellularLocation>
</comment>
<dbReference type="AlphaFoldDB" id="A0A2I1GHC7"/>
<dbReference type="Pfam" id="PF04117">
    <property type="entry name" value="Mpv17_PMP22"/>
    <property type="match status" value="1"/>
</dbReference>
<evidence type="ECO:0000313" key="7">
    <source>
        <dbReference type="EMBL" id="PKY46040.1"/>
    </source>
</evidence>
<dbReference type="PANTHER" id="PTHR11266:SF50">
    <property type="entry name" value="VACUOLAR MEMBRANE PROTEIN YOR292C"/>
    <property type="match status" value="1"/>
</dbReference>
<evidence type="ECO:0000256" key="5">
    <source>
        <dbReference type="ARBA" id="ARBA00023136"/>
    </source>
</evidence>
<dbReference type="VEuPathDB" id="FungiDB:RhiirFUN_010856"/>
<keyword evidence="4" id="KW-1133">Transmembrane helix</keyword>
<dbReference type="GO" id="GO:0005739">
    <property type="term" value="C:mitochondrion"/>
    <property type="evidence" value="ECO:0007669"/>
    <property type="project" value="TreeGrafter"/>
</dbReference>